<proteinExistence type="predicted"/>
<sequence>MANMGLVVFSLALTLSIQFAVGHDEQIKGFVTSEINIVKDSIKSSKGTDSTLSDVNADDIKTMGDEAEKAIESGNVNGEASYTELTPEEEEKLIEASVFFTSETMVGAGLIEPNVAHEVASSPEVLPELAKVLQESREN</sequence>
<evidence type="ECO:0000256" key="1">
    <source>
        <dbReference type="SAM" id="SignalP"/>
    </source>
</evidence>
<evidence type="ECO:0000313" key="3">
    <source>
        <dbReference type="Proteomes" id="UP001472677"/>
    </source>
</evidence>
<gene>
    <name evidence="2" type="ORF">V6N12_054986</name>
</gene>
<dbReference type="EMBL" id="JBBPBM010000038">
    <property type="protein sequence ID" value="KAK8527787.1"/>
    <property type="molecule type" value="Genomic_DNA"/>
</dbReference>
<keyword evidence="1" id="KW-0732">Signal</keyword>
<organism evidence="2 3">
    <name type="scientific">Hibiscus sabdariffa</name>
    <name type="common">roselle</name>
    <dbReference type="NCBI Taxonomy" id="183260"/>
    <lineage>
        <taxon>Eukaryota</taxon>
        <taxon>Viridiplantae</taxon>
        <taxon>Streptophyta</taxon>
        <taxon>Embryophyta</taxon>
        <taxon>Tracheophyta</taxon>
        <taxon>Spermatophyta</taxon>
        <taxon>Magnoliopsida</taxon>
        <taxon>eudicotyledons</taxon>
        <taxon>Gunneridae</taxon>
        <taxon>Pentapetalae</taxon>
        <taxon>rosids</taxon>
        <taxon>malvids</taxon>
        <taxon>Malvales</taxon>
        <taxon>Malvaceae</taxon>
        <taxon>Malvoideae</taxon>
        <taxon>Hibiscus</taxon>
    </lineage>
</organism>
<reference evidence="2 3" key="1">
    <citation type="journal article" date="2024" name="G3 (Bethesda)">
        <title>Genome assembly of Hibiscus sabdariffa L. provides insights into metabolisms of medicinal natural products.</title>
        <authorList>
            <person name="Kim T."/>
        </authorList>
    </citation>
    <scope>NUCLEOTIDE SEQUENCE [LARGE SCALE GENOMIC DNA]</scope>
    <source>
        <strain evidence="2">TK-2024</strain>
        <tissue evidence="2">Old leaves</tissue>
    </source>
</reference>
<keyword evidence="3" id="KW-1185">Reference proteome</keyword>
<protein>
    <submittedName>
        <fullName evidence="2">Uncharacterized protein</fullName>
    </submittedName>
</protein>
<feature type="signal peptide" evidence="1">
    <location>
        <begin position="1"/>
        <end position="22"/>
    </location>
</feature>
<accession>A0ABR2D2V4</accession>
<evidence type="ECO:0000313" key="2">
    <source>
        <dbReference type="EMBL" id="KAK8527787.1"/>
    </source>
</evidence>
<comment type="caution">
    <text evidence="2">The sequence shown here is derived from an EMBL/GenBank/DDBJ whole genome shotgun (WGS) entry which is preliminary data.</text>
</comment>
<feature type="chain" id="PRO_5045556155" evidence="1">
    <location>
        <begin position="23"/>
        <end position="139"/>
    </location>
</feature>
<name>A0ABR2D2V4_9ROSI</name>
<dbReference type="Proteomes" id="UP001472677">
    <property type="component" value="Unassembled WGS sequence"/>
</dbReference>